<dbReference type="PANTHER" id="PTHR35866:SF1">
    <property type="entry name" value="YKGJ FAMILY CYSTEINE CLUSTER PROTEIN"/>
    <property type="match status" value="1"/>
</dbReference>
<sequence>MRQKPTVAADVQRPSTWVRYRARLCRSCQGTCCRLPVEVSVGDLVRMGVVDAFEAEEPPHRLARRLARQGIIEHYSPGRQLFTLARLANEDCIYLDQRSRRCTIYERRPETCRQHPHIGPRPGYCAWRPR</sequence>
<organism evidence="1 2">
    <name type="scientific">Geothermobacter ehrlichii</name>
    <dbReference type="NCBI Taxonomy" id="213224"/>
    <lineage>
        <taxon>Bacteria</taxon>
        <taxon>Pseudomonadati</taxon>
        <taxon>Thermodesulfobacteriota</taxon>
        <taxon>Desulfuromonadia</taxon>
        <taxon>Desulfuromonadales</taxon>
        <taxon>Geothermobacteraceae</taxon>
        <taxon>Geothermobacter</taxon>
    </lineage>
</organism>
<proteinExistence type="predicted"/>
<name>A0A5D3WN18_9BACT</name>
<reference evidence="1 2" key="1">
    <citation type="submission" date="2019-07" db="EMBL/GenBank/DDBJ databases">
        <title>Genomic Encyclopedia of Type Strains, Phase IV (KMG-IV): sequencing the most valuable type-strain genomes for metagenomic binning, comparative biology and taxonomic classification.</title>
        <authorList>
            <person name="Goeker M."/>
        </authorList>
    </citation>
    <scope>NUCLEOTIDE SEQUENCE [LARGE SCALE GENOMIC DNA]</scope>
    <source>
        <strain evidence="1 2">SS015</strain>
    </source>
</reference>
<evidence type="ECO:0000313" key="1">
    <source>
        <dbReference type="EMBL" id="TYO98990.1"/>
    </source>
</evidence>
<protein>
    <recommendedName>
        <fullName evidence="3">Fe-S-cluster containining protein</fullName>
    </recommendedName>
</protein>
<gene>
    <name evidence="1" type="ORF">EDC39_104114</name>
</gene>
<dbReference type="RefSeq" id="WP_148895454.1">
    <property type="nucleotide sequence ID" value="NZ_VNIB01000004.1"/>
</dbReference>
<dbReference type="InterPro" id="IPR005358">
    <property type="entry name" value="Puta_zinc/iron-chelating_dom"/>
</dbReference>
<dbReference type="PANTHER" id="PTHR35866">
    <property type="entry name" value="PUTATIVE-RELATED"/>
    <property type="match status" value="1"/>
</dbReference>
<dbReference type="Pfam" id="PF03692">
    <property type="entry name" value="CxxCxxCC"/>
    <property type="match status" value="1"/>
</dbReference>
<evidence type="ECO:0008006" key="3">
    <source>
        <dbReference type="Google" id="ProtNLM"/>
    </source>
</evidence>
<evidence type="ECO:0000313" key="2">
    <source>
        <dbReference type="Proteomes" id="UP000324159"/>
    </source>
</evidence>
<keyword evidence="2" id="KW-1185">Reference proteome</keyword>
<dbReference type="Proteomes" id="UP000324159">
    <property type="component" value="Unassembled WGS sequence"/>
</dbReference>
<dbReference type="OrthoDB" id="275146at2"/>
<comment type="caution">
    <text evidence="1">The sequence shown here is derived from an EMBL/GenBank/DDBJ whole genome shotgun (WGS) entry which is preliminary data.</text>
</comment>
<dbReference type="EMBL" id="VNIB01000004">
    <property type="protein sequence ID" value="TYO98990.1"/>
    <property type="molecule type" value="Genomic_DNA"/>
</dbReference>
<dbReference type="AlphaFoldDB" id="A0A5D3WN18"/>
<accession>A0A5D3WN18</accession>